<dbReference type="InterPro" id="IPR002401">
    <property type="entry name" value="Cyt_P450_E_grp-I"/>
</dbReference>
<feature type="domain" description="EamA" evidence="15">
    <location>
        <begin position="11"/>
        <end position="148"/>
    </location>
</feature>
<feature type="transmembrane region" description="Helical" evidence="13">
    <location>
        <begin position="35"/>
        <end position="57"/>
    </location>
</feature>
<evidence type="ECO:0000256" key="7">
    <source>
        <dbReference type="ARBA" id="ARBA00023002"/>
    </source>
</evidence>
<feature type="transmembrane region" description="Helical" evidence="13">
    <location>
        <begin position="252"/>
        <end position="270"/>
    </location>
</feature>
<dbReference type="PRINTS" id="PR00463">
    <property type="entry name" value="EP450I"/>
</dbReference>
<dbReference type="GO" id="GO:0020037">
    <property type="term" value="F:heme binding"/>
    <property type="evidence" value="ECO:0007669"/>
    <property type="project" value="InterPro"/>
</dbReference>
<gene>
    <name evidence="16" type="ORF">OLC1_LOCUS12732</name>
</gene>
<dbReference type="GO" id="GO:0016705">
    <property type="term" value="F:oxidoreductase activity, acting on paired donors, with incorporation or reduction of molecular oxygen"/>
    <property type="evidence" value="ECO:0007669"/>
    <property type="project" value="InterPro"/>
</dbReference>
<comment type="similarity">
    <text evidence="3">Belongs to the cytochrome P450 family.</text>
</comment>
<dbReference type="Pfam" id="PF00892">
    <property type="entry name" value="EamA"/>
    <property type="match status" value="2"/>
</dbReference>
<evidence type="ECO:0000256" key="6">
    <source>
        <dbReference type="ARBA" id="ARBA00022741"/>
    </source>
</evidence>
<dbReference type="GO" id="GO:0009821">
    <property type="term" value="P:alkaloid biosynthetic process"/>
    <property type="evidence" value="ECO:0007669"/>
    <property type="project" value="UniProtKB-ARBA"/>
</dbReference>
<dbReference type="PROSITE" id="PS00086">
    <property type="entry name" value="CYTOCHROME_P450"/>
    <property type="match status" value="1"/>
</dbReference>
<dbReference type="FunFam" id="1.10.630.10:FF:000043">
    <property type="entry name" value="Cytochrome P450 99A2"/>
    <property type="match status" value="1"/>
</dbReference>
<keyword evidence="9" id="KW-0503">Monooxygenase</keyword>
<dbReference type="InterPro" id="IPR000620">
    <property type="entry name" value="EamA_dom"/>
</dbReference>
<dbReference type="SMART" id="SM00177">
    <property type="entry name" value="ARF"/>
    <property type="match status" value="1"/>
</dbReference>
<dbReference type="PANTHER" id="PTHR47953">
    <property type="entry name" value="OS08G0105600 PROTEIN"/>
    <property type="match status" value="1"/>
</dbReference>
<dbReference type="InterPro" id="IPR017972">
    <property type="entry name" value="Cyt_P450_CS"/>
</dbReference>
<dbReference type="GO" id="GO:0005506">
    <property type="term" value="F:iron ion binding"/>
    <property type="evidence" value="ECO:0007669"/>
    <property type="project" value="InterPro"/>
</dbReference>
<evidence type="ECO:0000256" key="1">
    <source>
        <dbReference type="ARBA" id="ARBA00004141"/>
    </source>
</evidence>
<dbReference type="InterPro" id="IPR001128">
    <property type="entry name" value="Cyt_P450"/>
</dbReference>
<dbReference type="InterPro" id="IPR037185">
    <property type="entry name" value="EmrE-like"/>
</dbReference>
<feature type="transmembrane region" description="Helical" evidence="13">
    <location>
        <begin position="97"/>
        <end position="120"/>
    </location>
</feature>
<feature type="domain" description="EamA" evidence="15">
    <location>
        <begin position="183"/>
        <end position="321"/>
    </location>
</feature>
<evidence type="ECO:0000259" key="15">
    <source>
        <dbReference type="Pfam" id="PF00892"/>
    </source>
</evidence>
<feature type="chain" id="PRO_5043538856" evidence="14">
    <location>
        <begin position="20"/>
        <end position="963"/>
    </location>
</feature>
<dbReference type="PANTHER" id="PTHR47953:SF16">
    <property type="entry name" value="CYTOCHROME P450 71D8"/>
    <property type="match status" value="1"/>
</dbReference>
<evidence type="ECO:0000256" key="8">
    <source>
        <dbReference type="ARBA" id="ARBA00023004"/>
    </source>
</evidence>
<feature type="transmembrane region" description="Helical" evidence="13">
    <location>
        <begin position="69"/>
        <end position="91"/>
    </location>
</feature>
<name>A0AAV1D6W1_OLDCO</name>
<dbReference type="InterPro" id="IPR036396">
    <property type="entry name" value="Cyt_P450_sf"/>
</dbReference>
<reference evidence="16" key="1">
    <citation type="submission" date="2023-03" db="EMBL/GenBank/DDBJ databases">
        <authorList>
            <person name="Julca I."/>
        </authorList>
    </citation>
    <scope>NUCLEOTIDE SEQUENCE</scope>
</reference>
<sequence length="963" mass="108527">MGGGLLPFLAMAFVQLGYAGMNIISTIAMDSGMNPFIHVAYRQLFATLCLFPLAYFLERKTWCQLTRSTVFQIFLCSIFGATMNQITYFVGLKHSTPTIACALTNLIPAFTFLLAVPLGLERAQFRTKAGQAKIWGTIICVGGAFVLSMYHGEIIKIAQSSIDWKLAEQSRNNKVSHHGNFFSGIFLLIISSVSWAVWIIIQAKVGQIYPARYSSSALMCFMSSIQCVIISLCVDHNLSAWSLRPPIRAISSLYAAIVCTALAFCIQSWCIEKKGPLYVSVFSPLLLVIVAILSWALLREKLYLGTVAGSVLIVMGLYSVLWGKSQEVEQMEEEETDKDDDDGAVHCEIEIIKDDKALESCKRPPYLKCYYQNIRGIIYVVDSNDQDRIFDARDNLKLQLEEELLKDSVLLVLANKQDLPNAMNAEEIILKLGLHSLHPRLCRKQRKQRKRDLNCLKMETLTVSLVLLAAFLLTVFGLLKGSKSAQKKKKPPPSPWKLPIIGHLHHLKGAPPHHALRRLSQKYGPLIHLQLGEIPAILISSPRLAKEVMRTQDLAFASRAEFMVGKIISYDHADISLSPYGEYWRQMRKICTVELLSDKNVRSYTWIRDDEAQNLIRSIEEALVDSCSTPINLRDKLAQYTSSVVVRAAFGKISKDVQNEFLKVIMETLGLASAFEISDLFPSLKILHPFFSVKGKIMQLHRKLDRLLDNIIQQYLSDNDLARSKKERGNEDLTDVLLRIKDSNDLQLPITNNSIKAVMIDMFTGGTDTSLTTVEWAMAELIRHPEVMAKLQYEIRTAVRVKGTAIQEDGIQELGYLKSVVKETLRLHPPLPLMVPRESREQTEIDGYIIPVKNRVLVNAWAIGRDPEYWDDPESFKPERFEDSDIDFAGNHFEFIPFGAGRRICPGISFGLANVYLPLALLLYHFDWKLPNGMNPKDLDMAETVGITVSRANPLLLMAKQIV</sequence>
<keyword evidence="17" id="KW-1185">Reference proteome</keyword>
<evidence type="ECO:0000313" key="17">
    <source>
        <dbReference type="Proteomes" id="UP001161247"/>
    </source>
</evidence>
<keyword evidence="8 11" id="KW-0408">Iron</keyword>
<feature type="transmembrane region" description="Helical" evidence="13">
    <location>
        <begin position="181"/>
        <end position="201"/>
    </location>
</feature>
<dbReference type="Pfam" id="PF00067">
    <property type="entry name" value="p450"/>
    <property type="match status" value="1"/>
</dbReference>
<keyword evidence="6 12" id="KW-0547">Nucleotide-binding</keyword>
<proteinExistence type="inferred from homology"/>
<feature type="signal peptide" evidence="14">
    <location>
        <begin position="1"/>
        <end position="19"/>
    </location>
</feature>
<dbReference type="GO" id="GO:0016020">
    <property type="term" value="C:membrane"/>
    <property type="evidence" value="ECO:0007669"/>
    <property type="project" value="InterPro"/>
</dbReference>
<evidence type="ECO:0000256" key="13">
    <source>
        <dbReference type="SAM" id="Phobius"/>
    </source>
</evidence>
<keyword evidence="10 12" id="KW-0342">GTP-binding</keyword>
<feature type="transmembrane region" description="Helical" evidence="13">
    <location>
        <begin position="456"/>
        <end position="479"/>
    </location>
</feature>
<keyword evidence="13" id="KW-0812">Transmembrane</keyword>
<dbReference type="InterPro" id="IPR052306">
    <property type="entry name" value="CYP450_71D"/>
</dbReference>
<dbReference type="CDD" id="cd11072">
    <property type="entry name" value="CYP71-like"/>
    <property type="match status" value="1"/>
</dbReference>
<dbReference type="GO" id="GO:0003924">
    <property type="term" value="F:GTPase activity"/>
    <property type="evidence" value="ECO:0007669"/>
    <property type="project" value="InterPro"/>
</dbReference>
<dbReference type="Proteomes" id="UP001161247">
    <property type="component" value="Chromosome 4"/>
</dbReference>
<dbReference type="Pfam" id="PF00025">
    <property type="entry name" value="Arf"/>
    <property type="match status" value="1"/>
</dbReference>
<protein>
    <submittedName>
        <fullName evidence="16">OLC1v1002126C1</fullName>
    </submittedName>
</protein>
<evidence type="ECO:0000313" key="16">
    <source>
        <dbReference type="EMBL" id="CAI9103609.1"/>
    </source>
</evidence>
<dbReference type="Gene3D" id="3.40.50.300">
    <property type="entry name" value="P-loop containing nucleotide triphosphate hydrolases"/>
    <property type="match status" value="1"/>
</dbReference>
<keyword evidence="4 11" id="KW-0349">Heme</keyword>
<dbReference type="InterPro" id="IPR027417">
    <property type="entry name" value="P-loop_NTPase"/>
</dbReference>
<evidence type="ECO:0000256" key="10">
    <source>
        <dbReference type="ARBA" id="ARBA00023134"/>
    </source>
</evidence>
<evidence type="ECO:0000256" key="11">
    <source>
        <dbReference type="PIRSR" id="PIRSR602401-1"/>
    </source>
</evidence>
<evidence type="ECO:0000256" key="4">
    <source>
        <dbReference type="ARBA" id="ARBA00022617"/>
    </source>
</evidence>
<evidence type="ECO:0000256" key="2">
    <source>
        <dbReference type="ARBA" id="ARBA00007635"/>
    </source>
</evidence>
<evidence type="ECO:0000256" key="3">
    <source>
        <dbReference type="ARBA" id="ARBA00010617"/>
    </source>
</evidence>
<comment type="similarity">
    <text evidence="2">Belongs to the drug/metabolite transporter (DMT) superfamily. Plant drug/metabolite exporter (P-DME) (TC 2.A.7.4) family.</text>
</comment>
<feature type="transmembrane region" description="Helical" evidence="13">
    <location>
        <begin position="277"/>
        <end position="296"/>
    </location>
</feature>
<dbReference type="SUPFAM" id="SSF48264">
    <property type="entry name" value="Cytochrome P450"/>
    <property type="match status" value="1"/>
</dbReference>
<accession>A0AAV1D6W1</accession>
<keyword evidence="13" id="KW-0472">Membrane</keyword>
<dbReference type="PRINTS" id="PR00385">
    <property type="entry name" value="P450"/>
</dbReference>
<dbReference type="SUPFAM" id="SSF52540">
    <property type="entry name" value="P-loop containing nucleoside triphosphate hydrolases"/>
    <property type="match status" value="1"/>
</dbReference>
<keyword evidence="7" id="KW-0560">Oxidoreductase</keyword>
<dbReference type="SUPFAM" id="SSF103481">
    <property type="entry name" value="Multidrug resistance efflux transporter EmrE"/>
    <property type="match status" value="2"/>
</dbReference>
<dbReference type="AlphaFoldDB" id="A0AAV1D6W1"/>
<keyword evidence="14" id="KW-0732">Signal</keyword>
<dbReference type="EMBL" id="OX459121">
    <property type="protein sequence ID" value="CAI9103609.1"/>
    <property type="molecule type" value="Genomic_DNA"/>
</dbReference>
<keyword evidence="5 11" id="KW-0479">Metal-binding</keyword>
<feature type="transmembrane region" description="Helical" evidence="13">
    <location>
        <begin position="213"/>
        <end position="232"/>
    </location>
</feature>
<feature type="transmembrane region" description="Helical" evidence="13">
    <location>
        <begin position="132"/>
        <end position="150"/>
    </location>
</feature>
<feature type="transmembrane region" description="Helical" evidence="13">
    <location>
        <begin position="302"/>
        <end position="321"/>
    </location>
</feature>
<dbReference type="InterPro" id="IPR006689">
    <property type="entry name" value="Small_GTPase_ARF/SAR"/>
</dbReference>
<feature type="binding site" evidence="12">
    <location>
        <begin position="415"/>
        <end position="418"/>
    </location>
    <ligand>
        <name>GTP</name>
        <dbReference type="ChEBI" id="CHEBI:37565"/>
    </ligand>
</feature>
<evidence type="ECO:0000256" key="12">
    <source>
        <dbReference type="PIRSR" id="PIRSR606689-1"/>
    </source>
</evidence>
<feature type="binding site" description="axial binding residue" evidence="11">
    <location>
        <position position="905"/>
    </location>
    <ligand>
        <name>heme</name>
        <dbReference type="ChEBI" id="CHEBI:30413"/>
    </ligand>
    <ligandPart>
        <name>Fe</name>
        <dbReference type="ChEBI" id="CHEBI:18248"/>
    </ligandPart>
</feature>
<evidence type="ECO:0000256" key="5">
    <source>
        <dbReference type="ARBA" id="ARBA00022723"/>
    </source>
</evidence>
<dbReference type="GO" id="GO:0004497">
    <property type="term" value="F:monooxygenase activity"/>
    <property type="evidence" value="ECO:0007669"/>
    <property type="project" value="UniProtKB-KW"/>
</dbReference>
<dbReference type="GO" id="GO:0005525">
    <property type="term" value="F:GTP binding"/>
    <property type="evidence" value="ECO:0007669"/>
    <property type="project" value="UniProtKB-KW"/>
</dbReference>
<comment type="cofactor">
    <cofactor evidence="11">
        <name>heme</name>
        <dbReference type="ChEBI" id="CHEBI:30413"/>
    </cofactor>
</comment>
<keyword evidence="13" id="KW-1133">Transmembrane helix</keyword>
<dbReference type="Gene3D" id="1.10.630.10">
    <property type="entry name" value="Cytochrome P450"/>
    <property type="match status" value="1"/>
</dbReference>
<evidence type="ECO:0000256" key="9">
    <source>
        <dbReference type="ARBA" id="ARBA00023033"/>
    </source>
</evidence>
<evidence type="ECO:0000256" key="14">
    <source>
        <dbReference type="SAM" id="SignalP"/>
    </source>
</evidence>
<comment type="subcellular location">
    <subcellularLocation>
        <location evidence="1">Membrane</location>
        <topology evidence="1">Multi-pass membrane protein</topology>
    </subcellularLocation>
</comment>
<organism evidence="16 17">
    <name type="scientific">Oldenlandia corymbosa var. corymbosa</name>
    <dbReference type="NCBI Taxonomy" id="529605"/>
    <lineage>
        <taxon>Eukaryota</taxon>
        <taxon>Viridiplantae</taxon>
        <taxon>Streptophyta</taxon>
        <taxon>Embryophyta</taxon>
        <taxon>Tracheophyta</taxon>
        <taxon>Spermatophyta</taxon>
        <taxon>Magnoliopsida</taxon>
        <taxon>eudicotyledons</taxon>
        <taxon>Gunneridae</taxon>
        <taxon>Pentapetalae</taxon>
        <taxon>asterids</taxon>
        <taxon>lamiids</taxon>
        <taxon>Gentianales</taxon>
        <taxon>Rubiaceae</taxon>
        <taxon>Rubioideae</taxon>
        <taxon>Spermacoceae</taxon>
        <taxon>Hedyotis-Oldenlandia complex</taxon>
        <taxon>Oldenlandia</taxon>
    </lineage>
</organism>